<dbReference type="CDD" id="cd04673">
    <property type="entry name" value="NUDIX_ADPRase"/>
    <property type="match status" value="1"/>
</dbReference>
<proteinExistence type="predicted"/>
<dbReference type="Pfam" id="PF00293">
    <property type="entry name" value="NUDIX"/>
    <property type="match status" value="1"/>
</dbReference>
<dbReference type="EMBL" id="LHXK01000017">
    <property type="protein sequence ID" value="KXA89943.1"/>
    <property type="molecule type" value="Genomic_DNA"/>
</dbReference>
<protein>
    <recommendedName>
        <fullName evidence="2">Nudix hydrolase domain-containing protein</fullName>
    </recommendedName>
</protein>
<dbReference type="SUPFAM" id="SSF55811">
    <property type="entry name" value="Nudix"/>
    <property type="match status" value="1"/>
</dbReference>
<organism evidence="3 4">
    <name type="scientific">candidate division MSBL1 archaeon SCGC-AAA259B11</name>
    <dbReference type="NCBI Taxonomy" id="1698260"/>
    <lineage>
        <taxon>Archaea</taxon>
        <taxon>Methanobacteriati</taxon>
        <taxon>Methanobacteriota</taxon>
        <taxon>candidate division MSBL1</taxon>
    </lineage>
</organism>
<dbReference type="PRINTS" id="PR00502">
    <property type="entry name" value="NUDIXFAMILY"/>
</dbReference>
<dbReference type="PANTHER" id="PTHR43736">
    <property type="entry name" value="ADP-RIBOSE PYROPHOSPHATASE"/>
    <property type="match status" value="1"/>
</dbReference>
<sequence length="132" mass="14402">MLGQYPVVGASALVRKNGGEVLLVKRLNEPGKMKWALPGGKVDLGETVEQTAVREVKEETSIDIELNELLGPYNIIGEDYHYVTICYSGDPKNTEIVSGSDVERAEWVSPKNLNGLTLTSTTKKALKDADIL</sequence>
<reference evidence="3 4" key="1">
    <citation type="journal article" date="2016" name="Sci. Rep.">
        <title>Metabolic traits of an uncultured archaeal lineage -MSBL1- from brine pools of the Red Sea.</title>
        <authorList>
            <person name="Mwirichia R."/>
            <person name="Alam I."/>
            <person name="Rashid M."/>
            <person name="Vinu M."/>
            <person name="Ba-Alawi W."/>
            <person name="Anthony Kamau A."/>
            <person name="Kamanda Ngugi D."/>
            <person name="Goker M."/>
            <person name="Klenk H.P."/>
            <person name="Bajic V."/>
            <person name="Stingl U."/>
        </authorList>
    </citation>
    <scope>NUCLEOTIDE SEQUENCE [LARGE SCALE GENOMIC DNA]</scope>
    <source>
        <strain evidence="3">SCGC-AAA259B11</strain>
    </source>
</reference>
<dbReference type="AlphaFoldDB" id="A0A133U6X2"/>
<evidence type="ECO:0000313" key="4">
    <source>
        <dbReference type="Proteomes" id="UP000070184"/>
    </source>
</evidence>
<evidence type="ECO:0000313" key="3">
    <source>
        <dbReference type="EMBL" id="KXA89943.1"/>
    </source>
</evidence>
<dbReference type="InterPro" id="IPR020476">
    <property type="entry name" value="Nudix_hydrolase"/>
</dbReference>
<comment type="caution">
    <text evidence="3">The sequence shown here is derived from an EMBL/GenBank/DDBJ whole genome shotgun (WGS) entry which is preliminary data.</text>
</comment>
<dbReference type="Proteomes" id="UP000070184">
    <property type="component" value="Unassembled WGS sequence"/>
</dbReference>
<gene>
    <name evidence="3" type="ORF">AKJ61_01805</name>
</gene>
<keyword evidence="1" id="KW-0378">Hydrolase</keyword>
<feature type="domain" description="Nudix hydrolase" evidence="2">
    <location>
        <begin position="3"/>
        <end position="132"/>
    </location>
</feature>
<accession>A0A133U6X2</accession>
<name>A0A133U6X2_9EURY</name>
<dbReference type="InterPro" id="IPR000086">
    <property type="entry name" value="NUDIX_hydrolase_dom"/>
</dbReference>
<dbReference type="GO" id="GO:0016787">
    <property type="term" value="F:hydrolase activity"/>
    <property type="evidence" value="ECO:0007669"/>
    <property type="project" value="UniProtKB-KW"/>
</dbReference>
<dbReference type="PANTHER" id="PTHR43736:SF1">
    <property type="entry name" value="DIHYDRONEOPTERIN TRIPHOSPHATE DIPHOSPHATASE"/>
    <property type="match status" value="1"/>
</dbReference>
<dbReference type="Gene3D" id="3.90.79.10">
    <property type="entry name" value="Nucleoside Triphosphate Pyrophosphohydrolase"/>
    <property type="match status" value="1"/>
</dbReference>
<keyword evidence="4" id="KW-1185">Reference proteome</keyword>
<dbReference type="InterPro" id="IPR015797">
    <property type="entry name" value="NUDIX_hydrolase-like_dom_sf"/>
</dbReference>
<evidence type="ECO:0000259" key="2">
    <source>
        <dbReference type="PROSITE" id="PS51462"/>
    </source>
</evidence>
<evidence type="ECO:0000256" key="1">
    <source>
        <dbReference type="ARBA" id="ARBA00022801"/>
    </source>
</evidence>
<dbReference type="PROSITE" id="PS51462">
    <property type="entry name" value="NUDIX"/>
    <property type="match status" value="1"/>
</dbReference>